<reference evidence="3 4" key="1">
    <citation type="submission" date="2021-02" db="EMBL/GenBank/DDBJ databases">
        <title>Porcisia hertigi Genome sequencing and assembly.</title>
        <authorList>
            <person name="Almutairi H."/>
            <person name="Gatherer D."/>
        </authorList>
    </citation>
    <scope>NUCLEOTIDE SEQUENCE [LARGE SCALE GENOMIC DNA]</scope>
    <source>
        <strain evidence="3 4">C119</strain>
    </source>
</reference>
<comment type="caution">
    <text evidence="3">The sequence shown here is derived from an EMBL/GenBank/DDBJ whole genome shotgun (WGS) entry which is preliminary data.</text>
</comment>
<protein>
    <submittedName>
        <fullName evidence="3">Uncharacterized protein</fullName>
    </submittedName>
</protein>
<feature type="compositionally biased region" description="Basic and acidic residues" evidence="1">
    <location>
        <begin position="173"/>
        <end position="183"/>
    </location>
</feature>
<dbReference type="KEGG" id="phet:94291052"/>
<proteinExistence type="predicted"/>
<dbReference type="GeneID" id="94291052"/>
<keyword evidence="2" id="KW-1133">Transmembrane helix</keyword>
<dbReference type="Proteomes" id="UP000674318">
    <property type="component" value="Chromosome 21"/>
</dbReference>
<keyword evidence="2" id="KW-0812">Transmembrane</keyword>
<evidence type="ECO:0000313" key="3">
    <source>
        <dbReference type="EMBL" id="KAG5505670.1"/>
    </source>
</evidence>
<dbReference type="OrthoDB" id="248669at2759"/>
<dbReference type="RefSeq" id="XP_067757338.1">
    <property type="nucleotide sequence ID" value="XM_067900975.1"/>
</dbReference>
<evidence type="ECO:0000256" key="1">
    <source>
        <dbReference type="SAM" id="MobiDB-lite"/>
    </source>
</evidence>
<evidence type="ECO:0000256" key="2">
    <source>
        <dbReference type="SAM" id="Phobius"/>
    </source>
</evidence>
<accession>A0A836LEU7</accession>
<sequence length="293" mass="32522">MLTPKGASTTKPAVVPHLGDLVSLTMYMRLKRQIQYGFISVTGDHQREVEEEMNADDADAKILQPKDLELPPKGQHAHQVVRLLPPESSPRFGINKAVTVGANSTLRAAGQSLQEDKTLQQSDLALRFSVGSGLAKESTWLPLAARRKYMNALQIFLSGRMTEMQAGPAADAEAERQRNKEVAEDMDDKAAAAAEEEVQYLSRIIFFFGYRTGEVQKMTSFSMAVQYSPAVKPDIELQFLWSEDRPYNPNRAITLCSAVVVLVSMMTAMAVFHPSSKVMVLFTQRIVAMRSPE</sequence>
<keyword evidence="2" id="KW-0472">Membrane</keyword>
<organism evidence="3 4">
    <name type="scientific">Porcisia hertigi</name>
    <dbReference type="NCBI Taxonomy" id="2761500"/>
    <lineage>
        <taxon>Eukaryota</taxon>
        <taxon>Discoba</taxon>
        <taxon>Euglenozoa</taxon>
        <taxon>Kinetoplastea</taxon>
        <taxon>Metakinetoplastina</taxon>
        <taxon>Trypanosomatida</taxon>
        <taxon>Trypanosomatidae</taxon>
        <taxon>Leishmaniinae</taxon>
        <taxon>Porcisia</taxon>
    </lineage>
</organism>
<dbReference type="EMBL" id="JAFJZO010000021">
    <property type="protein sequence ID" value="KAG5505670.1"/>
    <property type="molecule type" value="Genomic_DNA"/>
</dbReference>
<keyword evidence="4" id="KW-1185">Reference proteome</keyword>
<feature type="region of interest" description="Disordered" evidence="1">
    <location>
        <begin position="166"/>
        <end position="188"/>
    </location>
</feature>
<name>A0A836LEU7_9TRYP</name>
<evidence type="ECO:0000313" key="4">
    <source>
        <dbReference type="Proteomes" id="UP000674318"/>
    </source>
</evidence>
<feature type="transmembrane region" description="Helical" evidence="2">
    <location>
        <begin position="252"/>
        <end position="272"/>
    </location>
</feature>
<gene>
    <name evidence="3" type="ORF">JKF63_05005</name>
</gene>
<dbReference type="AlphaFoldDB" id="A0A836LEU7"/>